<comment type="subunit">
    <text evidence="5">Part of an enzyme complex containing four subunits: a flavoprotein, an iron-sulfur protein, plus two membrane-anchoring proteins, SdhC and SdhD.</text>
</comment>
<keyword evidence="14" id="KW-0408">Iron</keyword>
<evidence type="ECO:0000256" key="10">
    <source>
        <dbReference type="ARBA" id="ARBA00022692"/>
    </source>
</evidence>
<dbReference type="Pfam" id="PF01127">
    <property type="entry name" value="Sdh_cyt"/>
    <property type="match status" value="1"/>
</dbReference>
<reference evidence="18" key="1">
    <citation type="submission" date="2017-06" db="EMBL/GenBank/DDBJ databases">
        <authorList>
            <person name="Varghese N."/>
            <person name="Submissions S."/>
        </authorList>
    </citation>
    <scope>NUCLEOTIDE SEQUENCE [LARGE SCALE GENOMIC DNA]</scope>
    <source>
        <strain evidence="18">DSM 137</strain>
    </source>
</reference>
<dbReference type="Gene3D" id="1.20.1300.10">
    <property type="entry name" value="Fumarate reductase/succinate dehydrogenase, transmembrane subunit"/>
    <property type="match status" value="1"/>
</dbReference>
<dbReference type="InterPro" id="IPR000701">
    <property type="entry name" value="SuccDH_FuR_B_TM-su"/>
</dbReference>
<dbReference type="GO" id="GO:0020037">
    <property type="term" value="F:heme binding"/>
    <property type="evidence" value="ECO:0007669"/>
    <property type="project" value="InterPro"/>
</dbReference>
<accession>A0A212RPN9</accession>
<keyword evidence="10 16" id="KW-0812">Transmembrane</keyword>
<dbReference type="OrthoDB" id="9809280at2"/>
<evidence type="ECO:0000256" key="7">
    <source>
        <dbReference type="ARBA" id="ARBA00022448"/>
    </source>
</evidence>
<evidence type="ECO:0000256" key="13">
    <source>
        <dbReference type="ARBA" id="ARBA00022989"/>
    </source>
</evidence>
<evidence type="ECO:0000256" key="14">
    <source>
        <dbReference type="ARBA" id="ARBA00023004"/>
    </source>
</evidence>
<dbReference type="SUPFAM" id="SSF81343">
    <property type="entry name" value="Fumarate reductase respiratory complex transmembrane subunits"/>
    <property type="match status" value="1"/>
</dbReference>
<name>A0A212RPN9_RHOAC</name>
<feature type="transmembrane region" description="Helical" evidence="16">
    <location>
        <begin position="62"/>
        <end position="84"/>
    </location>
</feature>
<keyword evidence="7" id="KW-0813">Transport</keyword>
<keyword evidence="8" id="KW-0816">Tricarboxylic acid cycle</keyword>
<proteinExistence type="predicted"/>
<dbReference type="InterPro" id="IPR014312">
    <property type="entry name" value="Succ_DH_anchor"/>
</dbReference>
<evidence type="ECO:0000256" key="6">
    <source>
        <dbReference type="ARBA" id="ARBA00019425"/>
    </source>
</evidence>
<keyword evidence="11" id="KW-0479">Metal-binding</keyword>
<comment type="pathway">
    <text evidence="4">Carbohydrate metabolism; tricarboxylic acid cycle.</text>
</comment>
<evidence type="ECO:0000313" key="18">
    <source>
        <dbReference type="Proteomes" id="UP000198418"/>
    </source>
</evidence>
<evidence type="ECO:0000256" key="12">
    <source>
        <dbReference type="ARBA" id="ARBA00022982"/>
    </source>
</evidence>
<protein>
    <recommendedName>
        <fullName evidence="6">Succinate dehydrogenase hydrophobic membrane anchor subunit</fullName>
    </recommendedName>
</protein>
<evidence type="ECO:0000256" key="11">
    <source>
        <dbReference type="ARBA" id="ARBA00022723"/>
    </source>
</evidence>
<evidence type="ECO:0000256" key="16">
    <source>
        <dbReference type="SAM" id="Phobius"/>
    </source>
</evidence>
<dbReference type="EMBL" id="FYDG01000006">
    <property type="protein sequence ID" value="SNB74392.1"/>
    <property type="molecule type" value="Genomic_DNA"/>
</dbReference>
<dbReference type="AlphaFoldDB" id="A0A212RPN9"/>
<comment type="cofactor">
    <cofactor evidence="1">
        <name>heme</name>
        <dbReference type="ChEBI" id="CHEBI:30413"/>
    </cofactor>
</comment>
<evidence type="ECO:0000256" key="8">
    <source>
        <dbReference type="ARBA" id="ARBA00022532"/>
    </source>
</evidence>
<dbReference type="GO" id="GO:0006099">
    <property type="term" value="P:tricarboxylic acid cycle"/>
    <property type="evidence" value="ECO:0007669"/>
    <property type="project" value="UniProtKB-UniPathway"/>
</dbReference>
<dbReference type="NCBIfam" id="TIGR02968">
    <property type="entry name" value="succ_dehyd_anc"/>
    <property type="match status" value="1"/>
</dbReference>
<evidence type="ECO:0000256" key="1">
    <source>
        <dbReference type="ARBA" id="ARBA00001971"/>
    </source>
</evidence>
<dbReference type="GO" id="GO:0016020">
    <property type="term" value="C:membrane"/>
    <property type="evidence" value="ECO:0007669"/>
    <property type="project" value="UniProtKB-SubCell"/>
</dbReference>
<comment type="subcellular location">
    <subcellularLocation>
        <location evidence="3">Membrane</location>
        <topology evidence="3">Multi-pass membrane protein</topology>
    </subcellularLocation>
</comment>
<organism evidence="17 18">
    <name type="scientific">Rhodoblastus acidophilus</name>
    <name type="common">Rhodopseudomonas acidophila</name>
    <dbReference type="NCBI Taxonomy" id="1074"/>
    <lineage>
        <taxon>Bacteria</taxon>
        <taxon>Pseudomonadati</taxon>
        <taxon>Pseudomonadota</taxon>
        <taxon>Alphaproteobacteria</taxon>
        <taxon>Hyphomicrobiales</taxon>
        <taxon>Rhodoblastaceae</taxon>
        <taxon>Rhodoblastus</taxon>
    </lineage>
</organism>
<keyword evidence="12" id="KW-0249">Electron transport</keyword>
<evidence type="ECO:0000256" key="4">
    <source>
        <dbReference type="ARBA" id="ARBA00005163"/>
    </source>
</evidence>
<gene>
    <name evidence="17" type="ORF">SAMN06265338_10662</name>
</gene>
<evidence type="ECO:0000256" key="2">
    <source>
        <dbReference type="ARBA" id="ARBA00004050"/>
    </source>
</evidence>
<evidence type="ECO:0000313" key="17">
    <source>
        <dbReference type="EMBL" id="SNB74392.1"/>
    </source>
</evidence>
<keyword evidence="9" id="KW-0349">Heme</keyword>
<feature type="transmembrane region" description="Helical" evidence="16">
    <location>
        <begin position="104"/>
        <end position="125"/>
    </location>
</feature>
<keyword evidence="18" id="KW-1185">Reference proteome</keyword>
<dbReference type="Proteomes" id="UP000198418">
    <property type="component" value="Unassembled WGS sequence"/>
</dbReference>
<evidence type="ECO:0000256" key="3">
    <source>
        <dbReference type="ARBA" id="ARBA00004141"/>
    </source>
</evidence>
<dbReference type="GO" id="GO:0046872">
    <property type="term" value="F:metal ion binding"/>
    <property type="evidence" value="ECO:0007669"/>
    <property type="project" value="UniProtKB-KW"/>
</dbReference>
<keyword evidence="15 16" id="KW-0472">Membrane</keyword>
<comment type="function">
    <text evidence="2">Membrane-anchoring subunit of succinate dehydrogenase (SDH).</text>
</comment>
<evidence type="ECO:0000256" key="9">
    <source>
        <dbReference type="ARBA" id="ARBA00022617"/>
    </source>
</evidence>
<feature type="transmembrane region" description="Helical" evidence="16">
    <location>
        <begin position="33"/>
        <end position="53"/>
    </location>
</feature>
<dbReference type="RefSeq" id="WP_088521081.1">
    <property type="nucleotide sequence ID" value="NZ_FYDG01000006.1"/>
</dbReference>
<dbReference type="InterPro" id="IPR034804">
    <property type="entry name" value="SQR/QFR_C/D"/>
</dbReference>
<dbReference type="CDD" id="cd03495">
    <property type="entry name" value="SQR_TypeC_SdhD_like"/>
    <property type="match status" value="1"/>
</dbReference>
<evidence type="ECO:0000256" key="5">
    <source>
        <dbReference type="ARBA" id="ARBA00011558"/>
    </source>
</evidence>
<dbReference type="UniPathway" id="UPA00223"/>
<keyword evidence="13 16" id="KW-1133">Transmembrane helix</keyword>
<evidence type="ECO:0000256" key="15">
    <source>
        <dbReference type="ARBA" id="ARBA00023136"/>
    </source>
</evidence>
<sequence>MPKHDSILQTPRARVKHLGTARAGTRDLWEIRLTSFALLPLTVGFVAIVAMLAKSDLAEARALLGAPIPAMIMVLFVLASIWHMAVGLRSVIVDYIRHQHMRELALMANLCFAIGVGLVCTYSVMRLSFIQ</sequence>